<protein>
    <submittedName>
        <fullName evidence="3">Uncharacterized protein</fullName>
    </submittedName>
</protein>
<dbReference type="Proteomes" id="UP000012040">
    <property type="component" value="Chromosome"/>
</dbReference>
<proteinExistence type="predicted"/>
<evidence type="ECO:0000256" key="2">
    <source>
        <dbReference type="SAM" id="Phobius"/>
    </source>
</evidence>
<dbReference type="eggNOG" id="ENOG5030NUT">
    <property type="taxonomic scope" value="Bacteria"/>
</dbReference>
<accession>M4VAL4</accession>
<evidence type="ECO:0000256" key="1">
    <source>
        <dbReference type="SAM" id="MobiDB-lite"/>
    </source>
</evidence>
<feature type="transmembrane region" description="Helical" evidence="2">
    <location>
        <begin position="12"/>
        <end position="30"/>
    </location>
</feature>
<dbReference type="EMBL" id="CP003537">
    <property type="protein sequence ID" value="AGH96273.1"/>
    <property type="molecule type" value="Genomic_DNA"/>
</dbReference>
<gene>
    <name evidence="3" type="ORF">A11Q_2057</name>
</gene>
<feature type="region of interest" description="Disordered" evidence="1">
    <location>
        <begin position="103"/>
        <end position="163"/>
    </location>
</feature>
<keyword evidence="2" id="KW-0812">Transmembrane</keyword>
<dbReference type="KEGG" id="bex:A11Q_2057"/>
<keyword evidence="2" id="KW-0472">Membrane</keyword>
<evidence type="ECO:0000313" key="4">
    <source>
        <dbReference type="Proteomes" id="UP000012040"/>
    </source>
</evidence>
<keyword evidence="2" id="KW-1133">Transmembrane helix</keyword>
<organism evidence="3 4">
    <name type="scientific">Pseudobdellovibrio exovorus JSS</name>
    <dbReference type="NCBI Taxonomy" id="1184267"/>
    <lineage>
        <taxon>Bacteria</taxon>
        <taxon>Pseudomonadati</taxon>
        <taxon>Bdellovibrionota</taxon>
        <taxon>Bdellovibrionia</taxon>
        <taxon>Bdellovibrionales</taxon>
        <taxon>Pseudobdellovibrionaceae</taxon>
        <taxon>Pseudobdellovibrio</taxon>
    </lineage>
</organism>
<feature type="compositionally biased region" description="Low complexity" evidence="1">
    <location>
        <begin position="113"/>
        <end position="128"/>
    </location>
</feature>
<dbReference type="RefSeq" id="WP_015470763.1">
    <property type="nucleotide sequence ID" value="NC_020813.1"/>
</dbReference>
<dbReference type="HOGENOM" id="CLU_777700_0_0_7"/>
<reference evidence="3 4" key="1">
    <citation type="journal article" date="2013" name="ISME J.">
        <title>By their genes ye shall know them: genomic signatures of predatory bacteria.</title>
        <authorList>
            <person name="Pasternak Z."/>
            <person name="Pietrokovski S."/>
            <person name="Rotem O."/>
            <person name="Gophna U."/>
            <person name="Lurie-Weinberger M.N."/>
            <person name="Jurkevitch E."/>
        </authorList>
    </citation>
    <scope>NUCLEOTIDE SEQUENCE [LARGE SCALE GENOMIC DNA]</scope>
    <source>
        <strain evidence="3 4">JSS</strain>
    </source>
</reference>
<dbReference type="OrthoDB" id="5289761at2"/>
<feature type="compositionally biased region" description="Low complexity" evidence="1">
    <location>
        <begin position="146"/>
        <end position="163"/>
    </location>
</feature>
<evidence type="ECO:0000313" key="3">
    <source>
        <dbReference type="EMBL" id="AGH96273.1"/>
    </source>
</evidence>
<keyword evidence="4" id="KW-1185">Reference proteome</keyword>
<name>M4VAL4_9BACT</name>
<dbReference type="AlphaFoldDB" id="M4VAL4"/>
<sequence length="381" mass="42101">MESGFTKNEKIVGAVSLTALAAFAALFMHLNRKSSASTSFDNSMVINYEMARVEESYSEYNLDGRELEQIYEALAKKGNGKVSKAEFEKKKKELIAKKKEELKKKDEAKKKQLAANQRRQQQLTTAQKSAPVVAQAQQDISKRNADATQAANTTAPVVDSNGYAGNANQVQAAQDQVKNEPEETKKKSFAEWRSLLLASPTPENLSLFVAAYRQNEVTADEYQAMAQDLLTQRDQNFKSLGLMALRSVPSLASLSQLAHLDVNSFAGYQSYIEQSFKAYLVQPNLQYLSQALQTQDKSLKTQVLNMLNVNLTLLSQGDVSAITDPRQRRDDSVVMFSMSDYFVLMPALSQMVSSSDQELAGLARQVAAIIQASAPNNVAQN</sequence>
<dbReference type="PATRIC" id="fig|1184267.3.peg.2082"/>